<protein>
    <recommendedName>
        <fullName evidence="8">Abasic site processing protein</fullName>
        <ecNumber evidence="8">3.4.-.-</ecNumber>
    </recommendedName>
</protein>
<evidence type="ECO:0000256" key="2">
    <source>
        <dbReference type="ARBA" id="ARBA00022670"/>
    </source>
</evidence>
<evidence type="ECO:0000256" key="4">
    <source>
        <dbReference type="ARBA" id="ARBA00022801"/>
    </source>
</evidence>
<dbReference type="Gene3D" id="3.90.1680.10">
    <property type="entry name" value="SOS response associated peptidase-like"/>
    <property type="match status" value="1"/>
</dbReference>
<dbReference type="InterPro" id="IPR003738">
    <property type="entry name" value="SRAP"/>
</dbReference>
<dbReference type="AlphaFoldDB" id="A0A917FB27"/>
<evidence type="ECO:0000256" key="8">
    <source>
        <dbReference type="RuleBase" id="RU364100"/>
    </source>
</evidence>
<evidence type="ECO:0000313" key="10">
    <source>
        <dbReference type="EMBL" id="GGF63890.1"/>
    </source>
</evidence>
<name>A0A917FB27_9BACL</name>
<keyword evidence="6" id="KW-0238">DNA-binding</keyword>
<dbReference type="GO" id="GO:0016829">
    <property type="term" value="F:lyase activity"/>
    <property type="evidence" value="ECO:0007669"/>
    <property type="project" value="UniProtKB-KW"/>
</dbReference>
<reference evidence="10" key="1">
    <citation type="journal article" date="2014" name="Int. J. Syst. Evol. Microbiol.">
        <title>Complete genome sequence of Corynebacterium casei LMG S-19264T (=DSM 44701T), isolated from a smear-ripened cheese.</title>
        <authorList>
            <consortium name="US DOE Joint Genome Institute (JGI-PGF)"/>
            <person name="Walter F."/>
            <person name="Albersmeier A."/>
            <person name="Kalinowski J."/>
            <person name="Ruckert C."/>
        </authorList>
    </citation>
    <scope>NUCLEOTIDE SEQUENCE</scope>
    <source>
        <strain evidence="10">CGMCC 1.16134</strain>
    </source>
</reference>
<keyword evidence="4 8" id="KW-0378">Hydrolase</keyword>
<dbReference type="GO" id="GO:0008233">
    <property type="term" value="F:peptidase activity"/>
    <property type="evidence" value="ECO:0007669"/>
    <property type="project" value="UniProtKB-KW"/>
</dbReference>
<dbReference type="Proteomes" id="UP000637643">
    <property type="component" value="Unassembled WGS sequence"/>
</dbReference>
<comment type="similarity">
    <text evidence="1 8">Belongs to the SOS response-associated peptidase family.</text>
</comment>
<keyword evidence="7" id="KW-0456">Lyase</keyword>
<reference evidence="10" key="2">
    <citation type="submission" date="2020-09" db="EMBL/GenBank/DDBJ databases">
        <authorList>
            <person name="Sun Q."/>
            <person name="Zhou Y."/>
        </authorList>
    </citation>
    <scope>NUCLEOTIDE SEQUENCE</scope>
    <source>
        <strain evidence="10">CGMCC 1.16134</strain>
    </source>
</reference>
<dbReference type="EMBL" id="BMKR01000002">
    <property type="protein sequence ID" value="GGF63890.1"/>
    <property type="molecule type" value="Genomic_DNA"/>
</dbReference>
<dbReference type="EC" id="3.4.-.-" evidence="8"/>
<keyword evidence="2 8" id="KW-0645">Protease</keyword>
<dbReference type="GO" id="GO:0106300">
    <property type="term" value="P:protein-DNA covalent cross-linking repair"/>
    <property type="evidence" value="ECO:0007669"/>
    <property type="project" value="InterPro"/>
</dbReference>
<evidence type="ECO:0000256" key="5">
    <source>
        <dbReference type="ARBA" id="ARBA00023124"/>
    </source>
</evidence>
<evidence type="ECO:0000256" key="6">
    <source>
        <dbReference type="ARBA" id="ARBA00023125"/>
    </source>
</evidence>
<keyword evidence="5" id="KW-0190">Covalent protein-DNA linkage</keyword>
<dbReference type="RefSeq" id="WP_189022127.1">
    <property type="nucleotide sequence ID" value="NZ_BMKR01000002.1"/>
</dbReference>
<gene>
    <name evidence="10" type="primary">yoqW</name>
    <name evidence="10" type="ORF">GCM10010912_06210</name>
</gene>
<dbReference type="SUPFAM" id="SSF143081">
    <property type="entry name" value="BB1717-like"/>
    <property type="match status" value="1"/>
</dbReference>
<dbReference type="InterPro" id="IPR036590">
    <property type="entry name" value="SRAP-like"/>
</dbReference>
<dbReference type="PANTHER" id="PTHR13604">
    <property type="entry name" value="DC12-RELATED"/>
    <property type="match status" value="1"/>
</dbReference>
<accession>A0A917FB27</accession>
<dbReference type="GO" id="GO:0003697">
    <property type="term" value="F:single-stranded DNA binding"/>
    <property type="evidence" value="ECO:0007669"/>
    <property type="project" value="InterPro"/>
</dbReference>
<keyword evidence="11" id="KW-1185">Reference proteome</keyword>
<evidence type="ECO:0000256" key="1">
    <source>
        <dbReference type="ARBA" id="ARBA00008136"/>
    </source>
</evidence>
<evidence type="ECO:0000256" key="9">
    <source>
        <dbReference type="SAM" id="MobiDB-lite"/>
    </source>
</evidence>
<comment type="caution">
    <text evidence="10">The sequence shown here is derived from an EMBL/GenBank/DDBJ whole genome shotgun (WGS) entry which is preliminary data.</text>
</comment>
<organism evidence="10 11">
    <name type="scientific">Paenibacillus albidus</name>
    <dbReference type="NCBI Taxonomy" id="2041023"/>
    <lineage>
        <taxon>Bacteria</taxon>
        <taxon>Bacillati</taxon>
        <taxon>Bacillota</taxon>
        <taxon>Bacilli</taxon>
        <taxon>Bacillales</taxon>
        <taxon>Paenibacillaceae</taxon>
        <taxon>Paenibacillus</taxon>
    </lineage>
</organism>
<dbReference type="Pfam" id="PF02586">
    <property type="entry name" value="SRAP"/>
    <property type="match status" value="1"/>
</dbReference>
<dbReference type="PANTHER" id="PTHR13604:SF0">
    <property type="entry name" value="ABASIC SITE PROCESSING PROTEIN HMCES"/>
    <property type="match status" value="1"/>
</dbReference>
<proteinExistence type="inferred from homology"/>
<feature type="region of interest" description="Disordered" evidence="9">
    <location>
        <begin position="215"/>
        <end position="241"/>
    </location>
</feature>
<evidence type="ECO:0000256" key="3">
    <source>
        <dbReference type="ARBA" id="ARBA00022763"/>
    </source>
</evidence>
<evidence type="ECO:0000256" key="7">
    <source>
        <dbReference type="ARBA" id="ARBA00023239"/>
    </source>
</evidence>
<keyword evidence="3" id="KW-0227">DNA damage</keyword>
<sequence>MCGRYTLTVTMEELMLRYLVQDATIIHYAPNYNVAPMQNIPAVIGSSSGNRLGELRWGLVPAWSKDPLCGSRMINLRAETVAAKPSFQHLLSSRRCIIPVDGFYEWCKSGSVKQPMRIVMQDNSIFSLAGIYDTWVDSQGSKLNTCSIITTEASHLLAPIHHRMPVILDRDTEVQWLDRSQRDPAALVRLLRPYPAEPMRAYAVSRAVGNVRNNSKELLEPYQQQQQKPPAEASGHIRKPL</sequence>
<evidence type="ECO:0000313" key="11">
    <source>
        <dbReference type="Proteomes" id="UP000637643"/>
    </source>
</evidence>
<dbReference type="GO" id="GO:0006508">
    <property type="term" value="P:proteolysis"/>
    <property type="evidence" value="ECO:0007669"/>
    <property type="project" value="UniProtKB-KW"/>
</dbReference>